<dbReference type="AlphaFoldDB" id="A0A1G1W709"/>
<gene>
    <name evidence="1" type="ORF">A2172_04580</name>
</gene>
<protein>
    <submittedName>
        <fullName evidence="1">Uncharacterized protein</fullName>
    </submittedName>
</protein>
<reference evidence="1 2" key="1">
    <citation type="journal article" date="2016" name="Nat. Commun.">
        <title>Thousands of microbial genomes shed light on interconnected biogeochemical processes in an aquifer system.</title>
        <authorList>
            <person name="Anantharaman K."/>
            <person name="Brown C.T."/>
            <person name="Hug L.A."/>
            <person name="Sharon I."/>
            <person name="Castelle C.J."/>
            <person name="Probst A.J."/>
            <person name="Thomas B.C."/>
            <person name="Singh A."/>
            <person name="Wilkins M.J."/>
            <person name="Karaoz U."/>
            <person name="Brodie E.L."/>
            <person name="Williams K.H."/>
            <person name="Hubbard S.S."/>
            <person name="Banfield J.F."/>
        </authorList>
    </citation>
    <scope>NUCLEOTIDE SEQUENCE [LARGE SCALE GENOMIC DNA]</scope>
</reference>
<evidence type="ECO:0000313" key="2">
    <source>
        <dbReference type="Proteomes" id="UP000176631"/>
    </source>
</evidence>
<evidence type="ECO:0000313" key="1">
    <source>
        <dbReference type="EMBL" id="OGY23465.1"/>
    </source>
</evidence>
<comment type="caution">
    <text evidence="1">The sequence shown here is derived from an EMBL/GenBank/DDBJ whole genome shotgun (WGS) entry which is preliminary data.</text>
</comment>
<dbReference type="EMBL" id="MHCP01000025">
    <property type="protein sequence ID" value="OGY23465.1"/>
    <property type="molecule type" value="Genomic_DNA"/>
</dbReference>
<dbReference type="Proteomes" id="UP000176631">
    <property type="component" value="Unassembled WGS sequence"/>
</dbReference>
<proteinExistence type="predicted"/>
<sequence>MPKELKPAHEAVITSIKTHCENLKGIEPAMARGGVRSGGRFMSAEELERGRLQEIGGLCSQLRTLEAMIILEEALPWVIQELEQLDYRHAAISVAIDSLNERLS</sequence>
<accession>A0A1G1W709</accession>
<organism evidence="1 2">
    <name type="scientific">Candidatus Woykebacteria bacterium RBG_13_40_15</name>
    <dbReference type="NCBI Taxonomy" id="1802593"/>
    <lineage>
        <taxon>Bacteria</taxon>
        <taxon>Candidatus Woykeibacteriota</taxon>
    </lineage>
</organism>
<name>A0A1G1W709_9BACT</name>